<keyword evidence="2" id="KW-0521">NADP</keyword>
<evidence type="ECO:0000313" key="9">
    <source>
        <dbReference type="Proteomes" id="UP000239920"/>
    </source>
</evidence>
<dbReference type="EMBL" id="PNFV01000001">
    <property type="protein sequence ID" value="PMB83282.1"/>
    <property type="molecule type" value="Genomic_DNA"/>
</dbReference>
<dbReference type="FunFam" id="3.20.20.100:FF:000002">
    <property type="entry name" value="2,5-diketo-D-gluconic acid reductase A"/>
    <property type="match status" value="1"/>
</dbReference>
<accession>A0A2J6NPN0</accession>
<dbReference type="OrthoDB" id="9804790at2"/>
<organism evidence="8 9">
    <name type="scientific">Limosilactobacillus pontis</name>
    <dbReference type="NCBI Taxonomy" id="35787"/>
    <lineage>
        <taxon>Bacteria</taxon>
        <taxon>Bacillati</taxon>
        <taxon>Bacillota</taxon>
        <taxon>Bacilli</taxon>
        <taxon>Lactobacillales</taxon>
        <taxon>Lactobacillaceae</taxon>
        <taxon>Limosilactobacillus</taxon>
    </lineage>
</organism>
<feature type="active site" description="Proton donor" evidence="4">
    <location>
        <position position="52"/>
    </location>
</feature>
<feature type="domain" description="NADP-dependent oxidoreductase" evidence="7">
    <location>
        <begin position="20"/>
        <end position="260"/>
    </location>
</feature>
<protein>
    <submittedName>
        <fullName evidence="8">Aldo/keto reductase</fullName>
    </submittedName>
</protein>
<dbReference type="CDD" id="cd19071">
    <property type="entry name" value="AKR_AKR1-5-like"/>
    <property type="match status" value="1"/>
</dbReference>
<dbReference type="Proteomes" id="UP000239920">
    <property type="component" value="Unassembled WGS sequence"/>
</dbReference>
<reference evidence="8 9" key="1">
    <citation type="submission" date="2017-09" db="EMBL/GenBank/DDBJ databases">
        <title>Bacterial strain isolated from the female urinary microbiota.</title>
        <authorList>
            <person name="Thomas-White K."/>
            <person name="Kumar N."/>
            <person name="Forster S."/>
            <person name="Putonti C."/>
            <person name="Lawley T."/>
            <person name="Wolfe A.J."/>
        </authorList>
    </citation>
    <scope>NUCLEOTIDE SEQUENCE [LARGE SCALE GENOMIC DNA]</scope>
    <source>
        <strain evidence="8 9">UMB0683</strain>
    </source>
</reference>
<sequence length="282" mass="32231">MDGYKWLTLADGQRMPQEGFGTYKVRGQATMDEAIKTAYAAGFRLFDTAQLYENEDEVGLALQHLGVPRDEYFVTTKIAEANESYDRAIASVKDSLHKLRLDYVNLLMIHWPTEKYFFESWRALEDLKKAGLTRSIGVSNYPMVHLQYLATQASELPVVDQVERHPLLTQQPLIDFNRQHGIVTQAWSPLGRGNILTNPLLEVIGKRHGKSVAQVILCWQLQSEVAFIPKAVHAAHIRQNIDIYDFSLSDAEMAQINGLNNFHRFGKEPALAYEYNKKYETR</sequence>
<feature type="site" description="Lowers pKa of active site Tyr" evidence="6">
    <location>
        <position position="77"/>
    </location>
</feature>
<evidence type="ECO:0000256" key="6">
    <source>
        <dbReference type="PIRSR" id="PIRSR000097-3"/>
    </source>
</evidence>
<comment type="similarity">
    <text evidence="1">Belongs to the aldo/keto reductase family.</text>
</comment>
<dbReference type="AlphaFoldDB" id="A0A2J6NPN0"/>
<comment type="caution">
    <text evidence="8">The sequence shown here is derived from an EMBL/GenBank/DDBJ whole genome shotgun (WGS) entry which is preliminary data.</text>
</comment>
<dbReference type="SUPFAM" id="SSF51430">
    <property type="entry name" value="NAD(P)-linked oxidoreductase"/>
    <property type="match status" value="1"/>
</dbReference>
<dbReference type="PANTHER" id="PTHR43827:SF3">
    <property type="entry name" value="NADP-DEPENDENT OXIDOREDUCTASE DOMAIN-CONTAINING PROTEIN"/>
    <property type="match status" value="1"/>
</dbReference>
<evidence type="ECO:0000256" key="4">
    <source>
        <dbReference type="PIRSR" id="PIRSR000097-1"/>
    </source>
</evidence>
<dbReference type="InterPro" id="IPR036812">
    <property type="entry name" value="NAD(P)_OxRdtase_dom_sf"/>
</dbReference>
<feature type="binding site" evidence="5">
    <location>
        <position position="110"/>
    </location>
    <ligand>
        <name>substrate</name>
    </ligand>
</feature>
<dbReference type="InterPro" id="IPR023210">
    <property type="entry name" value="NADP_OxRdtase_dom"/>
</dbReference>
<dbReference type="RefSeq" id="WP_104687842.1">
    <property type="nucleotide sequence ID" value="NZ_JBKTHY010000025.1"/>
</dbReference>
<gene>
    <name evidence="8" type="ORF">CK797_00325</name>
</gene>
<dbReference type="PRINTS" id="PR00069">
    <property type="entry name" value="ALDKETRDTASE"/>
</dbReference>
<evidence type="ECO:0000256" key="5">
    <source>
        <dbReference type="PIRSR" id="PIRSR000097-2"/>
    </source>
</evidence>
<dbReference type="InterPro" id="IPR018170">
    <property type="entry name" value="Aldo/ket_reductase_CS"/>
</dbReference>
<keyword evidence="3" id="KW-0560">Oxidoreductase</keyword>
<proteinExistence type="inferred from homology"/>
<name>A0A2J6NPN0_9LACO</name>
<dbReference type="PROSITE" id="PS00062">
    <property type="entry name" value="ALDOKETO_REDUCTASE_2"/>
    <property type="match status" value="1"/>
</dbReference>
<evidence type="ECO:0000256" key="3">
    <source>
        <dbReference type="ARBA" id="ARBA00023002"/>
    </source>
</evidence>
<dbReference type="PANTHER" id="PTHR43827">
    <property type="entry name" value="2,5-DIKETO-D-GLUCONIC ACID REDUCTASE"/>
    <property type="match status" value="1"/>
</dbReference>
<dbReference type="Gene3D" id="3.20.20.100">
    <property type="entry name" value="NADP-dependent oxidoreductase domain"/>
    <property type="match status" value="1"/>
</dbReference>
<evidence type="ECO:0000313" key="8">
    <source>
        <dbReference type="EMBL" id="PMB83282.1"/>
    </source>
</evidence>
<dbReference type="PIRSF" id="PIRSF000097">
    <property type="entry name" value="AKR"/>
    <property type="match status" value="1"/>
</dbReference>
<dbReference type="InterPro" id="IPR020471">
    <property type="entry name" value="AKR"/>
</dbReference>
<dbReference type="Pfam" id="PF00248">
    <property type="entry name" value="Aldo_ket_red"/>
    <property type="match status" value="1"/>
</dbReference>
<dbReference type="GO" id="GO:0016616">
    <property type="term" value="F:oxidoreductase activity, acting on the CH-OH group of donors, NAD or NADP as acceptor"/>
    <property type="evidence" value="ECO:0007669"/>
    <property type="project" value="UniProtKB-ARBA"/>
</dbReference>
<dbReference type="PROSITE" id="PS00798">
    <property type="entry name" value="ALDOKETO_REDUCTASE_1"/>
    <property type="match status" value="1"/>
</dbReference>
<evidence type="ECO:0000256" key="2">
    <source>
        <dbReference type="ARBA" id="ARBA00022857"/>
    </source>
</evidence>
<evidence type="ECO:0000259" key="7">
    <source>
        <dbReference type="Pfam" id="PF00248"/>
    </source>
</evidence>
<evidence type="ECO:0000256" key="1">
    <source>
        <dbReference type="ARBA" id="ARBA00007905"/>
    </source>
</evidence>